<reference evidence="3 4" key="1">
    <citation type="submission" date="2020-08" db="EMBL/GenBank/DDBJ databases">
        <title>Genomic Encyclopedia of Type Strains, Phase IV (KMG-IV): sequencing the most valuable type-strain genomes for metagenomic binning, comparative biology and taxonomic classification.</title>
        <authorList>
            <person name="Goeker M."/>
        </authorList>
    </citation>
    <scope>NUCLEOTIDE SEQUENCE [LARGE SCALE GENOMIC DNA]</scope>
    <source>
        <strain evidence="3 4">DSM 29050</strain>
    </source>
</reference>
<evidence type="ECO:0008006" key="5">
    <source>
        <dbReference type="Google" id="ProtNLM"/>
    </source>
</evidence>
<evidence type="ECO:0000256" key="1">
    <source>
        <dbReference type="SAM" id="MobiDB-lite"/>
    </source>
</evidence>
<evidence type="ECO:0000313" key="3">
    <source>
        <dbReference type="EMBL" id="MBB3943151.1"/>
    </source>
</evidence>
<evidence type="ECO:0000256" key="2">
    <source>
        <dbReference type="SAM" id="SignalP"/>
    </source>
</evidence>
<dbReference type="RefSeq" id="WP_183941344.1">
    <property type="nucleotide sequence ID" value="NZ_BAABBG010000002.1"/>
</dbReference>
<dbReference type="InterPro" id="IPR001096">
    <property type="entry name" value="Peptidase_C13"/>
</dbReference>
<comment type="caution">
    <text evidence="3">The sequence shown here is derived from an EMBL/GenBank/DDBJ whole genome shotgun (WGS) entry which is preliminary data.</text>
</comment>
<sequence>MRMFQASALALSLFVSGSAFSQQQTFSTAEAGKNGWAMEQNRSASWYLSQHTRLTTAIASLQPQKPGVVDAYVVSIGLDSDAVFGRESAEAAKVLARRYGATGKTLFLAAGADDAPSGAPQGSPSNLAVALAAVAGKMDLKEDVLILFATSHGDPVSGLAYRDGNDGVGMIAPQRLSALLDGVGIHRRMVLLSACYSGIFIPLLTNDQTVIVTAASSQRTSFGCAPGNDWTFFGDALVNNGLRKPQKFDDAVAEAVQLISRWENMLKLMPSRPQVFVGENAHVWLDALEVKMPKTETPKMGRPAISADYEPASDANPTR</sequence>
<organism evidence="3 4">
    <name type="scientific">Sphingorhabdus rigui</name>
    <dbReference type="NCBI Taxonomy" id="1282858"/>
    <lineage>
        <taxon>Bacteria</taxon>
        <taxon>Pseudomonadati</taxon>
        <taxon>Pseudomonadota</taxon>
        <taxon>Alphaproteobacteria</taxon>
        <taxon>Sphingomonadales</taxon>
        <taxon>Sphingomonadaceae</taxon>
        <taxon>Sphingorhabdus</taxon>
    </lineage>
</organism>
<evidence type="ECO:0000313" key="4">
    <source>
        <dbReference type="Proteomes" id="UP000581447"/>
    </source>
</evidence>
<dbReference type="GO" id="GO:0006508">
    <property type="term" value="P:proteolysis"/>
    <property type="evidence" value="ECO:0007669"/>
    <property type="project" value="InterPro"/>
</dbReference>
<dbReference type="Proteomes" id="UP000581447">
    <property type="component" value="Unassembled WGS sequence"/>
</dbReference>
<dbReference type="EMBL" id="JACIEA010000001">
    <property type="protein sequence ID" value="MBB3943151.1"/>
    <property type="molecule type" value="Genomic_DNA"/>
</dbReference>
<feature type="signal peptide" evidence="2">
    <location>
        <begin position="1"/>
        <end position="21"/>
    </location>
</feature>
<keyword evidence="2" id="KW-0732">Signal</keyword>
<dbReference type="AlphaFoldDB" id="A0A840AZS1"/>
<feature type="chain" id="PRO_5032803275" description="Peptidase C13" evidence="2">
    <location>
        <begin position="22"/>
        <end position="319"/>
    </location>
</feature>
<name>A0A840AZS1_9SPHN</name>
<protein>
    <recommendedName>
        <fullName evidence="5">Peptidase C13</fullName>
    </recommendedName>
</protein>
<proteinExistence type="predicted"/>
<accession>A0A840AZS1</accession>
<gene>
    <name evidence="3" type="ORF">GGR91_001373</name>
</gene>
<dbReference type="Gene3D" id="3.40.50.1460">
    <property type="match status" value="1"/>
</dbReference>
<dbReference type="Pfam" id="PF01650">
    <property type="entry name" value="Peptidase_C13"/>
    <property type="match status" value="1"/>
</dbReference>
<keyword evidence="4" id="KW-1185">Reference proteome</keyword>
<dbReference type="GO" id="GO:0008233">
    <property type="term" value="F:peptidase activity"/>
    <property type="evidence" value="ECO:0007669"/>
    <property type="project" value="InterPro"/>
</dbReference>
<feature type="region of interest" description="Disordered" evidence="1">
    <location>
        <begin position="296"/>
        <end position="319"/>
    </location>
</feature>